<dbReference type="AlphaFoldDB" id="A0A1C7M666"/>
<evidence type="ECO:0000313" key="2">
    <source>
        <dbReference type="EMBL" id="OBZ72445.1"/>
    </source>
</evidence>
<evidence type="ECO:0000256" key="1">
    <source>
        <dbReference type="SAM" id="MobiDB-lite"/>
    </source>
</evidence>
<dbReference type="EMBL" id="LUGG01000009">
    <property type="protein sequence ID" value="OBZ72445.1"/>
    <property type="molecule type" value="Genomic_DNA"/>
</dbReference>
<dbReference type="Proteomes" id="UP000092993">
    <property type="component" value="Unassembled WGS sequence"/>
</dbReference>
<name>A0A1C7M666_GRIFR</name>
<comment type="caution">
    <text evidence="2">The sequence shown here is derived from an EMBL/GenBank/DDBJ whole genome shotgun (WGS) entry which is preliminary data.</text>
</comment>
<keyword evidence="3" id="KW-1185">Reference proteome</keyword>
<dbReference type="OrthoDB" id="3260134at2759"/>
<organism evidence="2 3">
    <name type="scientific">Grifola frondosa</name>
    <name type="common">Maitake</name>
    <name type="synonym">Polyporus frondosus</name>
    <dbReference type="NCBI Taxonomy" id="5627"/>
    <lineage>
        <taxon>Eukaryota</taxon>
        <taxon>Fungi</taxon>
        <taxon>Dikarya</taxon>
        <taxon>Basidiomycota</taxon>
        <taxon>Agaricomycotina</taxon>
        <taxon>Agaricomycetes</taxon>
        <taxon>Polyporales</taxon>
        <taxon>Grifolaceae</taxon>
        <taxon>Grifola</taxon>
    </lineage>
</organism>
<gene>
    <name evidence="2" type="ORF">A0H81_07853</name>
</gene>
<protein>
    <submittedName>
        <fullName evidence="2">Uncharacterized protein</fullName>
    </submittedName>
</protein>
<feature type="region of interest" description="Disordered" evidence="1">
    <location>
        <begin position="92"/>
        <end position="130"/>
    </location>
</feature>
<sequence>MLSRSQTQSRAVKSGNVGASGIELAHARRDLESNTGCGPVHEIGPGALARAVPRGAERAASTGPESFMYWMRLILPDLLGLPKKHKLSETDWSYNEDSTLSSKTAQSPNKRHRFSPSPKLVGGSSVPSRQFECRTPLRQQQIDRGHNSGEAMHTPHNLLPSFHEKLINSRPALLVPQPDLDFEPMIFDTSPGNDTYRITETPFYDGLGLLRSGIQAVSPSDRHLSSPNIEDSMGYSSLGTDSTRGSNILSTSPYSVFSGHSSLGVASTHPDSEASCWEGVVGDSDEGKCLTIGPADRSYTTPNTSLRRNKALHFAPGFLSDISVYSTDSEPYLLKLLLFKLPQQHLQLAKDLCPLVETADTIEQPLIEALQGQLFEGADPWRAIDKLLDLEATSQLCTDASEDAASSTHRCQSVGSAFLAMNGRSGVGHAAARADASEEELHLIYTNLTRVYEDNAQKDLSLEVIPDATHAEAQRYSLPKAYGSLQTI</sequence>
<accession>A0A1C7M666</accession>
<reference evidence="2 3" key="1">
    <citation type="submission" date="2016-03" db="EMBL/GenBank/DDBJ databases">
        <title>Whole genome sequencing of Grifola frondosa 9006-11.</title>
        <authorList>
            <person name="Min B."/>
            <person name="Park H."/>
            <person name="Kim J.-G."/>
            <person name="Cho H."/>
            <person name="Oh Y.-L."/>
            <person name="Kong W.-S."/>
            <person name="Choi I.-G."/>
        </authorList>
    </citation>
    <scope>NUCLEOTIDE SEQUENCE [LARGE SCALE GENOMIC DNA]</scope>
    <source>
        <strain evidence="2 3">9006-11</strain>
    </source>
</reference>
<feature type="compositionally biased region" description="Polar residues" evidence="1">
    <location>
        <begin position="92"/>
        <end position="108"/>
    </location>
</feature>
<proteinExistence type="predicted"/>
<evidence type="ECO:0000313" key="3">
    <source>
        <dbReference type="Proteomes" id="UP000092993"/>
    </source>
</evidence>